<keyword evidence="3 9" id="KW-0418">Kinase</keyword>
<reference evidence="9 10" key="1">
    <citation type="submission" date="2019-05" db="EMBL/GenBank/DDBJ databases">
        <authorList>
            <consortium name="Science for Life Laboratories"/>
        </authorList>
    </citation>
    <scope>NUCLEOTIDE SEQUENCE [LARGE SCALE GENOMIC DNA]</scope>
    <source>
        <strain evidence="9">Soil9</strain>
    </source>
</reference>
<evidence type="ECO:0000313" key="9">
    <source>
        <dbReference type="EMBL" id="VTR95560.1"/>
    </source>
</evidence>
<dbReference type="KEGG" id="gms:SOIL9_21540"/>
<evidence type="ECO:0000256" key="2">
    <source>
        <dbReference type="ARBA" id="ARBA00022741"/>
    </source>
</evidence>
<keyword evidence="2 5" id="KW-0547">Nucleotide-binding</keyword>
<accession>A0A6P2D7X3</accession>
<dbReference type="GO" id="GO:0005524">
    <property type="term" value="F:ATP binding"/>
    <property type="evidence" value="ECO:0007669"/>
    <property type="project" value="UniProtKB-UniRule"/>
</dbReference>
<feature type="coiled-coil region" evidence="6">
    <location>
        <begin position="169"/>
        <end position="203"/>
    </location>
</feature>
<dbReference type="Gene3D" id="3.30.200.20">
    <property type="entry name" value="Phosphorylase Kinase, domain 1"/>
    <property type="match status" value="1"/>
</dbReference>
<dbReference type="InterPro" id="IPR029016">
    <property type="entry name" value="GAF-like_dom_sf"/>
</dbReference>
<dbReference type="Gene3D" id="1.10.510.10">
    <property type="entry name" value="Transferase(Phosphotransferase) domain 1"/>
    <property type="match status" value="1"/>
</dbReference>
<keyword evidence="1" id="KW-0808">Transferase</keyword>
<dbReference type="SUPFAM" id="SSF55781">
    <property type="entry name" value="GAF domain-like"/>
    <property type="match status" value="1"/>
</dbReference>
<dbReference type="EMBL" id="LR593886">
    <property type="protein sequence ID" value="VTR95560.1"/>
    <property type="molecule type" value="Genomic_DNA"/>
</dbReference>
<protein>
    <recommendedName>
        <fullName evidence="8">Protein kinase domain-containing protein</fullName>
    </recommendedName>
</protein>
<evidence type="ECO:0000256" key="7">
    <source>
        <dbReference type="SAM" id="MobiDB-lite"/>
    </source>
</evidence>
<dbReference type="PANTHER" id="PTHR43289:SF6">
    <property type="entry name" value="SERINE_THREONINE-PROTEIN KINASE NEKL-3"/>
    <property type="match status" value="1"/>
</dbReference>
<dbReference type="Pfam" id="PF13185">
    <property type="entry name" value="GAF_2"/>
    <property type="match status" value="1"/>
</dbReference>
<feature type="domain" description="Protein kinase" evidence="8">
    <location>
        <begin position="224"/>
        <end position="498"/>
    </location>
</feature>
<keyword evidence="10" id="KW-1185">Reference proteome</keyword>
<organism evidence="9 10">
    <name type="scientific">Gemmata massiliana</name>
    <dbReference type="NCBI Taxonomy" id="1210884"/>
    <lineage>
        <taxon>Bacteria</taxon>
        <taxon>Pseudomonadati</taxon>
        <taxon>Planctomycetota</taxon>
        <taxon>Planctomycetia</taxon>
        <taxon>Gemmatales</taxon>
        <taxon>Gemmataceae</taxon>
        <taxon>Gemmata</taxon>
    </lineage>
</organism>
<dbReference type="SMART" id="SM00220">
    <property type="entry name" value="S_TKc"/>
    <property type="match status" value="1"/>
</dbReference>
<dbReference type="InterPro" id="IPR011009">
    <property type="entry name" value="Kinase-like_dom_sf"/>
</dbReference>
<dbReference type="GO" id="GO:0004674">
    <property type="term" value="F:protein serine/threonine kinase activity"/>
    <property type="evidence" value="ECO:0007669"/>
    <property type="project" value="TreeGrafter"/>
</dbReference>
<dbReference type="InterPro" id="IPR000719">
    <property type="entry name" value="Prot_kinase_dom"/>
</dbReference>
<gene>
    <name evidence="9" type="ORF">SOIL9_21540</name>
</gene>
<evidence type="ECO:0000256" key="1">
    <source>
        <dbReference type="ARBA" id="ARBA00022679"/>
    </source>
</evidence>
<dbReference type="InterPro" id="IPR017441">
    <property type="entry name" value="Protein_kinase_ATP_BS"/>
</dbReference>
<dbReference type="PANTHER" id="PTHR43289">
    <property type="entry name" value="MITOGEN-ACTIVATED PROTEIN KINASE KINASE KINASE 20-RELATED"/>
    <property type="match status" value="1"/>
</dbReference>
<dbReference type="InterPro" id="IPR008271">
    <property type="entry name" value="Ser/Thr_kinase_AS"/>
</dbReference>
<evidence type="ECO:0000256" key="6">
    <source>
        <dbReference type="SAM" id="Coils"/>
    </source>
</evidence>
<sequence length="526" mass="57405">MSADQPPPLTVASHRVADLIDVIQRLSQARDIATVQDIVRRAARRLTGADGATFVLCDHDRCHYVDEDAIGPLWKGQRFPMSACVSGWSMLNRSTAVIEDVFADPRVPHHAYRATFVKSMVMVPVRAADPLGAIGTYWATQRRPTDEEVRVLEALAGTTAVALENVRVFTELEERVNARTAELEEANKQLVAANANLMAAHRQADRVFAAYAKVLPGTVLDDKYRLDEELGSGGFGVVFRARHLALDYPIAVKVFRPISGNDSAMELQRFLREGATAARINHPNAVRVLDSGVSSGGIAFLAMELLSGRSLARELVMVGALSLRRAAMVAATVADVLSAAHRQGIIHRDIKPDNVFLHYDSTGREIVKVVDFGIAKFFAGPQSADERLTRTGEYLGTPRFIAPERVRGGADDGRSDVFSLGALLYELVCGASPWAPEQEREIAAGLAFSLHPRPMSRFRRAVPVELSALVERALAWNPVDRPTAEELSSVLADLAPTLDDTPPLPALEPPRDPDATDLLPAKTWPR</sequence>
<dbReference type="PROSITE" id="PS50011">
    <property type="entry name" value="PROTEIN_KINASE_DOM"/>
    <property type="match status" value="1"/>
</dbReference>
<dbReference type="CDD" id="cd14014">
    <property type="entry name" value="STKc_PknB_like"/>
    <property type="match status" value="1"/>
</dbReference>
<evidence type="ECO:0000256" key="3">
    <source>
        <dbReference type="ARBA" id="ARBA00022777"/>
    </source>
</evidence>
<dbReference type="PROSITE" id="PS00108">
    <property type="entry name" value="PROTEIN_KINASE_ST"/>
    <property type="match status" value="1"/>
</dbReference>
<dbReference type="AlphaFoldDB" id="A0A6P2D7X3"/>
<feature type="binding site" evidence="5">
    <location>
        <position position="253"/>
    </location>
    <ligand>
        <name>ATP</name>
        <dbReference type="ChEBI" id="CHEBI:30616"/>
    </ligand>
</feature>
<evidence type="ECO:0000256" key="5">
    <source>
        <dbReference type="PROSITE-ProRule" id="PRU10141"/>
    </source>
</evidence>
<feature type="region of interest" description="Disordered" evidence="7">
    <location>
        <begin position="493"/>
        <end position="526"/>
    </location>
</feature>
<dbReference type="Pfam" id="PF00069">
    <property type="entry name" value="Pkinase"/>
    <property type="match status" value="1"/>
</dbReference>
<evidence type="ECO:0000313" key="10">
    <source>
        <dbReference type="Proteomes" id="UP000464178"/>
    </source>
</evidence>
<dbReference type="Proteomes" id="UP000464178">
    <property type="component" value="Chromosome"/>
</dbReference>
<keyword evidence="6" id="KW-0175">Coiled coil</keyword>
<dbReference type="SUPFAM" id="SSF56112">
    <property type="entry name" value="Protein kinase-like (PK-like)"/>
    <property type="match status" value="1"/>
</dbReference>
<evidence type="ECO:0000256" key="4">
    <source>
        <dbReference type="ARBA" id="ARBA00022840"/>
    </source>
</evidence>
<dbReference type="Gene3D" id="3.30.450.40">
    <property type="match status" value="1"/>
</dbReference>
<dbReference type="InterPro" id="IPR003018">
    <property type="entry name" value="GAF"/>
</dbReference>
<keyword evidence="4 5" id="KW-0067">ATP-binding</keyword>
<name>A0A6P2D7X3_9BACT</name>
<dbReference type="SMART" id="SM00065">
    <property type="entry name" value="GAF"/>
    <property type="match status" value="1"/>
</dbReference>
<dbReference type="RefSeq" id="WP_162669961.1">
    <property type="nucleotide sequence ID" value="NZ_LR593886.1"/>
</dbReference>
<evidence type="ECO:0000259" key="8">
    <source>
        <dbReference type="PROSITE" id="PS50011"/>
    </source>
</evidence>
<proteinExistence type="predicted"/>
<dbReference type="PROSITE" id="PS00107">
    <property type="entry name" value="PROTEIN_KINASE_ATP"/>
    <property type="match status" value="1"/>
</dbReference>